<dbReference type="EMBL" id="LT907988">
    <property type="protein sequence ID" value="SOE48371.1"/>
    <property type="molecule type" value="Genomic_DNA"/>
</dbReference>
<evidence type="ECO:0000313" key="3">
    <source>
        <dbReference type="Proteomes" id="UP000078558"/>
    </source>
</evidence>
<dbReference type="KEGG" id="odi:ODI_R1399"/>
<reference evidence="1 3" key="1">
    <citation type="submission" date="2016-06" db="EMBL/GenBank/DDBJ databases">
        <authorList>
            <person name="Kjaerup R.B."/>
            <person name="Dalgaard T.S."/>
            <person name="Juul-Madsen H.R."/>
        </authorList>
    </citation>
    <scope>NUCLEOTIDE SEQUENCE [LARGE SCALE GENOMIC DNA]</scope>
    <source>
        <strain evidence="1">Orrdi1</strain>
    </source>
</reference>
<dbReference type="EMBL" id="FLRC01000027">
    <property type="protein sequence ID" value="SBT26143.1"/>
    <property type="molecule type" value="Genomic_DNA"/>
</dbReference>
<dbReference type="AlphaFoldDB" id="A0A1C3K3Q4"/>
<sequence>MQKRALHLVELIQHGCFLGLAGPRLSGRASGARRAWR</sequence>
<organism evidence="1 3">
    <name type="scientific">Orrella dioscoreae</name>
    <dbReference type="NCBI Taxonomy" id="1851544"/>
    <lineage>
        <taxon>Bacteria</taxon>
        <taxon>Pseudomonadati</taxon>
        <taxon>Pseudomonadota</taxon>
        <taxon>Betaproteobacteria</taxon>
        <taxon>Burkholderiales</taxon>
        <taxon>Alcaligenaceae</taxon>
        <taxon>Orrella</taxon>
    </lineage>
</organism>
<keyword evidence="3" id="KW-1185">Reference proteome</keyword>
<dbReference type="Proteomes" id="UP000078558">
    <property type="component" value="Chromosome I"/>
</dbReference>
<accession>A0A1C3K3Q4</accession>
<evidence type="ECO:0000313" key="2">
    <source>
        <dbReference type="EMBL" id="SOE48371.1"/>
    </source>
</evidence>
<gene>
    <name evidence="1" type="ORF">ODI_00769</name>
    <name evidence="2" type="ORF">ODI_R1399</name>
</gene>
<proteinExistence type="predicted"/>
<name>A0A1C3K3Q4_9BURK</name>
<evidence type="ECO:0000313" key="1">
    <source>
        <dbReference type="EMBL" id="SBT26143.1"/>
    </source>
</evidence>
<dbReference type="STRING" id="1851544.ODI_00769"/>
<reference evidence="2 3" key="2">
    <citation type="submission" date="2017-08" db="EMBL/GenBank/DDBJ databases">
        <authorList>
            <person name="de Groot N.N."/>
        </authorList>
    </citation>
    <scope>NUCLEOTIDE SEQUENCE [LARGE SCALE GENOMIC DNA]</scope>
    <source>
        <strain evidence="2">Orrdi1</strain>
    </source>
</reference>
<protein>
    <submittedName>
        <fullName evidence="1">Uncharacterized protein</fullName>
    </submittedName>
</protein>